<evidence type="ECO:0000259" key="1">
    <source>
        <dbReference type="Pfam" id="PF13333"/>
    </source>
</evidence>
<dbReference type="EMBL" id="JACVXA010000029">
    <property type="protein sequence ID" value="MBE3638672.1"/>
    <property type="molecule type" value="Genomic_DNA"/>
</dbReference>
<name>A0A8J6YVT0_9RHOB</name>
<sequence>MESFFGSLKTELVHRARFRSRRKAKASVFA</sequence>
<organism evidence="2 3">
    <name type="scientific">Mangrovicoccus algicola</name>
    <dbReference type="NCBI Taxonomy" id="2771008"/>
    <lineage>
        <taxon>Bacteria</taxon>
        <taxon>Pseudomonadati</taxon>
        <taxon>Pseudomonadota</taxon>
        <taxon>Alphaproteobacteria</taxon>
        <taxon>Rhodobacterales</taxon>
        <taxon>Paracoccaceae</taxon>
        <taxon>Mangrovicoccus</taxon>
    </lineage>
</organism>
<dbReference type="GO" id="GO:0015074">
    <property type="term" value="P:DNA integration"/>
    <property type="evidence" value="ECO:0007669"/>
    <property type="project" value="InterPro"/>
</dbReference>
<dbReference type="InterPro" id="IPR001584">
    <property type="entry name" value="Integrase_cat-core"/>
</dbReference>
<evidence type="ECO:0000313" key="2">
    <source>
        <dbReference type="EMBL" id="MBE3638672.1"/>
    </source>
</evidence>
<evidence type="ECO:0000313" key="3">
    <source>
        <dbReference type="Proteomes" id="UP000609121"/>
    </source>
</evidence>
<dbReference type="Proteomes" id="UP000609121">
    <property type="component" value="Unassembled WGS sequence"/>
</dbReference>
<dbReference type="AlphaFoldDB" id="A0A8J6YVT0"/>
<reference evidence="2" key="1">
    <citation type="submission" date="2020-09" db="EMBL/GenBank/DDBJ databases">
        <title>A novel bacterium of genus Mangrovicoccus, isolated from South China Sea.</title>
        <authorList>
            <person name="Huang H."/>
            <person name="Mo K."/>
            <person name="Hu Y."/>
        </authorList>
    </citation>
    <scope>NUCLEOTIDE SEQUENCE</scope>
    <source>
        <strain evidence="2">HB182678</strain>
    </source>
</reference>
<feature type="domain" description="Integrase catalytic" evidence="1">
    <location>
        <begin position="2"/>
        <end position="29"/>
    </location>
</feature>
<gene>
    <name evidence="2" type="ORF">ICN82_10695</name>
</gene>
<dbReference type="Pfam" id="PF13333">
    <property type="entry name" value="rve_2"/>
    <property type="match status" value="1"/>
</dbReference>
<comment type="caution">
    <text evidence="2">The sequence shown here is derived from an EMBL/GenBank/DDBJ whole genome shotgun (WGS) entry which is preliminary data.</text>
</comment>
<keyword evidence="3" id="KW-1185">Reference proteome</keyword>
<proteinExistence type="predicted"/>
<protein>
    <submittedName>
        <fullName evidence="2">IS3 family transposase</fullName>
    </submittedName>
</protein>
<accession>A0A8J6YVT0</accession>